<dbReference type="InterPro" id="IPR012910">
    <property type="entry name" value="Plug_dom"/>
</dbReference>
<dbReference type="GO" id="GO:0009279">
    <property type="term" value="C:cell outer membrane"/>
    <property type="evidence" value="ECO:0007669"/>
    <property type="project" value="UniProtKB-SubCell"/>
</dbReference>
<keyword evidence="4 8" id="KW-0812">Transmembrane</keyword>
<dbReference type="OrthoDB" id="9768177at2"/>
<dbReference type="InterPro" id="IPR023996">
    <property type="entry name" value="TonB-dep_OMP_SusC/RagA"/>
</dbReference>
<accession>A0A1N7MSL8</accession>
<evidence type="ECO:0000313" key="12">
    <source>
        <dbReference type="EMBL" id="SIS89135.1"/>
    </source>
</evidence>
<sequence length="980" mass="107917">MNVKLKVLTIGAFFFLGEIASAQQKRKDTISTKEIEEVVVVAYGKQKKETVIGSNVQIGSDNFKDRPVTNVANAIDGAAPGIQVSAGSGQPGSLPAIRIRGFSSISAGNNPLYVVDGVIYNGSVSAINSLDVESINVLKDAASTSLYGSSAANGVILITTKKGRKGRDIVNFSLQTGISQRGVPEYDRVGIADYYLLNWEALRNGRLTTGASATTALANTWASDNLIANLGVNVYKNVANNAVVVNGVVTGDQTLKYNDFDWSKPLFKTGLRQSYDLSYAGGGEKTTYFASLGYLNDQGYLVKSGLERFTARLNVESQLKPWVKVGINLAATNTKTENSYNGADNNSAIINPYRFSRSIGPIYSPYSHNADGSNIFDSNGDKVYEWLGARGANASPGRNAIYERILNSDITRANNITSRVFADFKLLKDLKLSIIGGYDLRNAYNREYQNNILGDAAPAGAASRTSENTYSVNFIQLLNYTKKFGSHNIDVLLGHENNKYTFESFYGYKQGQVGANNDDLVNFITPTSLTSYTDTYNKEAFFARANYDFNEKYLLSGSIRRDASSRFAPDKRWNTFWSAGAGWRVNKESFMDNLKFIDEFKLRSSYGEVGNDQGIGFYAYQTLFEYNNNAGLPGVVFGTQADPNITWESNNQFDVGLDFAFLNRRIKGSVEWYKRETDGLLFNVPVPMSAGVPSNNVFRNVGAMYNKGIEASLTVGIINGEKGGWDITINASTLKNQISKMPNGQPEIISGSKKLTEGRSIYDYWLRQWYGVDPSNGDGLFLLDPTLASAPIAGQDKQIDGVWVTNRAARAKYDFADSAIPDVFGSINNEFRYKNFTLTALVTYQIGGKINDSNYALLMTGYPQGRALHADALNRWQNPGDVTDVPRFDSSLSAQYDVASTRWLVDASFINLRNVTLGYKFGEDVTKTLGFSRLDMFISGENLYIKTKRKGLEPQENFSGETTNRFTPARIFSFGVNASF</sequence>
<dbReference type="EMBL" id="FTOV01000003">
    <property type="protein sequence ID" value="SIS89135.1"/>
    <property type="molecule type" value="Genomic_DNA"/>
</dbReference>
<evidence type="ECO:0000256" key="6">
    <source>
        <dbReference type="ARBA" id="ARBA00023136"/>
    </source>
</evidence>
<dbReference type="Proteomes" id="UP000185781">
    <property type="component" value="Unassembled WGS sequence"/>
</dbReference>
<dbReference type="Pfam" id="PF07715">
    <property type="entry name" value="Plug"/>
    <property type="match status" value="1"/>
</dbReference>
<evidence type="ECO:0000256" key="5">
    <source>
        <dbReference type="ARBA" id="ARBA00023077"/>
    </source>
</evidence>
<dbReference type="SUPFAM" id="SSF56935">
    <property type="entry name" value="Porins"/>
    <property type="match status" value="1"/>
</dbReference>
<dbReference type="Pfam" id="PF00593">
    <property type="entry name" value="TonB_dep_Rec_b-barrel"/>
    <property type="match status" value="1"/>
</dbReference>
<keyword evidence="6 8" id="KW-0472">Membrane</keyword>
<name>A0A1N7MSL8_9FLAO</name>
<reference evidence="12 13" key="1">
    <citation type="submission" date="2017-01" db="EMBL/GenBank/DDBJ databases">
        <authorList>
            <person name="Mah S.A."/>
            <person name="Swanson W.J."/>
            <person name="Moy G.W."/>
            <person name="Vacquier V.D."/>
        </authorList>
    </citation>
    <scope>NUCLEOTIDE SEQUENCE [LARGE SCALE GENOMIC DNA]</scope>
    <source>
        <strain evidence="12 13">DSM 18014</strain>
    </source>
</reference>
<dbReference type="InterPro" id="IPR039426">
    <property type="entry name" value="TonB-dep_rcpt-like"/>
</dbReference>
<dbReference type="InterPro" id="IPR000531">
    <property type="entry name" value="Beta-barrel_TonB"/>
</dbReference>
<keyword evidence="5 9" id="KW-0798">TonB box</keyword>
<evidence type="ECO:0000256" key="1">
    <source>
        <dbReference type="ARBA" id="ARBA00004571"/>
    </source>
</evidence>
<feature type="domain" description="TonB-dependent receptor plug" evidence="11">
    <location>
        <begin position="49"/>
        <end position="155"/>
    </location>
</feature>
<feature type="domain" description="TonB-dependent receptor-like beta-barrel" evidence="10">
    <location>
        <begin position="365"/>
        <end position="736"/>
    </location>
</feature>
<evidence type="ECO:0000259" key="11">
    <source>
        <dbReference type="Pfam" id="PF07715"/>
    </source>
</evidence>
<dbReference type="Gene3D" id="2.40.170.20">
    <property type="entry name" value="TonB-dependent receptor, beta-barrel domain"/>
    <property type="match status" value="1"/>
</dbReference>
<evidence type="ECO:0000259" key="10">
    <source>
        <dbReference type="Pfam" id="PF00593"/>
    </source>
</evidence>
<dbReference type="InterPro" id="IPR037066">
    <property type="entry name" value="Plug_dom_sf"/>
</dbReference>
<evidence type="ECO:0000256" key="7">
    <source>
        <dbReference type="ARBA" id="ARBA00023237"/>
    </source>
</evidence>
<dbReference type="InterPro" id="IPR036942">
    <property type="entry name" value="Beta-barrel_TonB_sf"/>
</dbReference>
<keyword evidence="2 8" id="KW-0813">Transport</keyword>
<evidence type="ECO:0000256" key="3">
    <source>
        <dbReference type="ARBA" id="ARBA00022452"/>
    </source>
</evidence>
<evidence type="ECO:0000313" key="13">
    <source>
        <dbReference type="Proteomes" id="UP000185781"/>
    </source>
</evidence>
<evidence type="ECO:0000256" key="2">
    <source>
        <dbReference type="ARBA" id="ARBA00022448"/>
    </source>
</evidence>
<evidence type="ECO:0000256" key="4">
    <source>
        <dbReference type="ARBA" id="ARBA00022692"/>
    </source>
</evidence>
<dbReference type="RefSeq" id="WP_076391764.1">
    <property type="nucleotide sequence ID" value="NZ_FTOV01000003.1"/>
</dbReference>
<dbReference type="Gene3D" id="2.170.130.10">
    <property type="entry name" value="TonB-dependent receptor, plug domain"/>
    <property type="match status" value="1"/>
</dbReference>
<keyword evidence="7 8" id="KW-0998">Cell outer membrane</keyword>
<proteinExistence type="inferred from homology"/>
<dbReference type="AlphaFoldDB" id="A0A1N7MSL8"/>
<comment type="similarity">
    <text evidence="8 9">Belongs to the TonB-dependent receptor family.</text>
</comment>
<dbReference type="STRING" id="373672.SAMN05421785_103458"/>
<organism evidence="12 13">
    <name type="scientific">Chryseobacterium gambrini</name>
    <dbReference type="NCBI Taxonomy" id="373672"/>
    <lineage>
        <taxon>Bacteria</taxon>
        <taxon>Pseudomonadati</taxon>
        <taxon>Bacteroidota</taxon>
        <taxon>Flavobacteriia</taxon>
        <taxon>Flavobacteriales</taxon>
        <taxon>Weeksellaceae</taxon>
        <taxon>Chryseobacterium group</taxon>
        <taxon>Chryseobacterium</taxon>
    </lineage>
</organism>
<dbReference type="PROSITE" id="PS52016">
    <property type="entry name" value="TONB_DEPENDENT_REC_3"/>
    <property type="match status" value="1"/>
</dbReference>
<evidence type="ECO:0000256" key="8">
    <source>
        <dbReference type="PROSITE-ProRule" id="PRU01360"/>
    </source>
</evidence>
<dbReference type="NCBIfam" id="TIGR04056">
    <property type="entry name" value="OMP_RagA_SusC"/>
    <property type="match status" value="1"/>
</dbReference>
<dbReference type="NCBIfam" id="TIGR04057">
    <property type="entry name" value="SusC_RagA_signa"/>
    <property type="match status" value="1"/>
</dbReference>
<dbReference type="InterPro" id="IPR023997">
    <property type="entry name" value="TonB-dep_OMP_SusC/RagA_CS"/>
</dbReference>
<evidence type="ECO:0000256" key="9">
    <source>
        <dbReference type="RuleBase" id="RU003357"/>
    </source>
</evidence>
<keyword evidence="3 8" id="KW-1134">Transmembrane beta strand</keyword>
<gene>
    <name evidence="12" type="ORF">SAMN05421785_103458</name>
</gene>
<protein>
    <submittedName>
        <fullName evidence="12">TonB-linked outer membrane protein, SusC/RagA family</fullName>
    </submittedName>
</protein>
<comment type="subcellular location">
    <subcellularLocation>
        <location evidence="1 8">Cell outer membrane</location>
        <topology evidence="1 8">Multi-pass membrane protein</topology>
    </subcellularLocation>
</comment>